<evidence type="ECO:0000313" key="2">
    <source>
        <dbReference type="EMBL" id="PNF20125.1"/>
    </source>
</evidence>
<feature type="region of interest" description="Disordered" evidence="1">
    <location>
        <begin position="431"/>
        <end position="451"/>
    </location>
</feature>
<organism evidence="2 3">
    <name type="scientific">Cryptotermes secundus</name>
    <dbReference type="NCBI Taxonomy" id="105785"/>
    <lineage>
        <taxon>Eukaryota</taxon>
        <taxon>Metazoa</taxon>
        <taxon>Ecdysozoa</taxon>
        <taxon>Arthropoda</taxon>
        <taxon>Hexapoda</taxon>
        <taxon>Insecta</taxon>
        <taxon>Pterygota</taxon>
        <taxon>Neoptera</taxon>
        <taxon>Polyneoptera</taxon>
        <taxon>Dictyoptera</taxon>
        <taxon>Blattodea</taxon>
        <taxon>Blattoidea</taxon>
        <taxon>Termitoidae</taxon>
        <taxon>Kalotermitidae</taxon>
        <taxon>Cryptotermitinae</taxon>
        <taxon>Cryptotermes</taxon>
    </lineage>
</organism>
<dbReference type="Gene3D" id="2.120.10.80">
    <property type="entry name" value="Kelch-type beta propeller"/>
    <property type="match status" value="1"/>
</dbReference>
<dbReference type="InterPro" id="IPR052588">
    <property type="entry name" value="Kelch_domain_protein"/>
</dbReference>
<feature type="compositionally biased region" description="Basic residues" evidence="1">
    <location>
        <begin position="1"/>
        <end position="11"/>
    </location>
</feature>
<feature type="compositionally biased region" description="Polar residues" evidence="1">
    <location>
        <begin position="431"/>
        <end position="449"/>
    </location>
</feature>
<dbReference type="SUPFAM" id="SSF117281">
    <property type="entry name" value="Kelch motif"/>
    <property type="match status" value="2"/>
</dbReference>
<sequence>MGKKDKRKNKGKGAEKTAAKTDKKLSQKQKKRLAASGEDDIEEIVAQIELEEKKRQEVIETVVSPPSRRSSFTLTAHPDKEELILFGGEYFNGQKTFLYNDLYIYNIPRNEWVRVKAPGGPPPRCSHQTVAVSTDRGQLWVFGGEYASPTESQFYHYRDLWMFHLSTRKWEKIGASGGPSSRSGHRMVCVKKQLIVFGGFHDNVRDYKYFNDVYAFNLENYTWKRLEPAGTPPAPRSGFVMVALPDGKVLISGGFSKEKIKREVDKGVIHTDTFLLVPEKNDVSGLKWKWVAVKQLGAYISPRCGMALAMAPGNRAYAFGGVWDVEESEEDLAGTFYNDLYILDLDKILWRKVTLSGKKKASEEQRRRRKEKSELSSEAENADYDNVLNKMEICELQDNRTEKVPAEPSSSTAVISDDGIFKMTVGPVTSTLSSQQNAESSSGAQQAFTPSPRMNCGLAVKHGLLYLYGGLVEEGNKQFTLSDFYSLDLHKLDEWKTLIQNDLTSQEWLASSSSSDDNEENSGSDSNSESGGEQSEMEVQ</sequence>
<feature type="compositionally biased region" description="Basic and acidic residues" evidence="1">
    <location>
        <begin position="360"/>
        <end position="375"/>
    </location>
</feature>
<keyword evidence="3" id="KW-1185">Reference proteome</keyword>
<evidence type="ECO:0000313" key="3">
    <source>
        <dbReference type="Proteomes" id="UP000235965"/>
    </source>
</evidence>
<dbReference type="InterPro" id="IPR015915">
    <property type="entry name" value="Kelch-typ_b-propeller"/>
</dbReference>
<name>A0A2J7PUV5_9NEOP</name>
<dbReference type="InParanoid" id="A0A2J7PUV5"/>
<reference evidence="2 3" key="1">
    <citation type="submission" date="2017-12" db="EMBL/GenBank/DDBJ databases">
        <title>Hemimetabolous genomes reveal molecular basis of termite eusociality.</title>
        <authorList>
            <person name="Harrison M.C."/>
            <person name="Jongepier E."/>
            <person name="Robertson H.M."/>
            <person name="Arning N."/>
            <person name="Bitard-Feildel T."/>
            <person name="Chao H."/>
            <person name="Childers C.P."/>
            <person name="Dinh H."/>
            <person name="Doddapaneni H."/>
            <person name="Dugan S."/>
            <person name="Gowin J."/>
            <person name="Greiner C."/>
            <person name="Han Y."/>
            <person name="Hu H."/>
            <person name="Hughes D.S.T."/>
            <person name="Huylmans A.-K."/>
            <person name="Kemena C."/>
            <person name="Kremer L.P.M."/>
            <person name="Lee S.L."/>
            <person name="Lopez-Ezquerra A."/>
            <person name="Mallet L."/>
            <person name="Monroy-Kuhn J.M."/>
            <person name="Moser A."/>
            <person name="Murali S.C."/>
            <person name="Muzny D.M."/>
            <person name="Otani S."/>
            <person name="Piulachs M.-D."/>
            <person name="Poelchau M."/>
            <person name="Qu J."/>
            <person name="Schaub F."/>
            <person name="Wada-Katsumata A."/>
            <person name="Worley K.C."/>
            <person name="Xie Q."/>
            <person name="Ylla G."/>
            <person name="Poulsen M."/>
            <person name="Gibbs R.A."/>
            <person name="Schal C."/>
            <person name="Richards S."/>
            <person name="Belles X."/>
            <person name="Korb J."/>
            <person name="Bornberg-Bauer E."/>
        </authorList>
    </citation>
    <scope>NUCLEOTIDE SEQUENCE [LARGE SCALE GENOMIC DNA]</scope>
    <source>
        <tissue evidence="2">Whole body</tissue>
    </source>
</reference>
<accession>A0A2J7PUV5</accession>
<gene>
    <name evidence="2" type="ORF">B7P43_G04746</name>
</gene>
<dbReference type="STRING" id="105785.A0A2J7PUV5"/>
<feature type="compositionally biased region" description="Low complexity" evidence="1">
    <location>
        <begin position="523"/>
        <end position="534"/>
    </location>
</feature>
<feature type="compositionally biased region" description="Basic and acidic residues" evidence="1">
    <location>
        <begin position="12"/>
        <end position="25"/>
    </location>
</feature>
<dbReference type="AlphaFoldDB" id="A0A2J7PUV5"/>
<comment type="caution">
    <text evidence="2">The sequence shown here is derived from an EMBL/GenBank/DDBJ whole genome shotgun (WGS) entry which is preliminary data.</text>
</comment>
<dbReference type="EMBL" id="NEVH01021191">
    <property type="protein sequence ID" value="PNF20125.1"/>
    <property type="molecule type" value="Genomic_DNA"/>
</dbReference>
<dbReference type="Proteomes" id="UP000235965">
    <property type="component" value="Unassembled WGS sequence"/>
</dbReference>
<dbReference type="OrthoDB" id="4447at2759"/>
<dbReference type="PANTHER" id="PTHR46063:SF1">
    <property type="entry name" value="KELCH DOMAIN-CONTAINING PROTEIN 4"/>
    <property type="match status" value="1"/>
</dbReference>
<dbReference type="PANTHER" id="PTHR46063">
    <property type="entry name" value="KELCH DOMAIN-CONTAINING PROTEIN"/>
    <property type="match status" value="1"/>
</dbReference>
<proteinExistence type="predicted"/>
<evidence type="ECO:0000256" key="1">
    <source>
        <dbReference type="SAM" id="MobiDB-lite"/>
    </source>
</evidence>
<dbReference type="FunCoup" id="A0A2J7PUV5">
    <property type="interactions" value="1407"/>
</dbReference>
<feature type="region of interest" description="Disordered" evidence="1">
    <location>
        <begin position="1"/>
        <end position="37"/>
    </location>
</feature>
<evidence type="ECO:0008006" key="4">
    <source>
        <dbReference type="Google" id="ProtNLM"/>
    </source>
</evidence>
<dbReference type="Pfam" id="PF13415">
    <property type="entry name" value="Beta-prop_FBX42"/>
    <property type="match status" value="1"/>
</dbReference>
<feature type="region of interest" description="Disordered" evidence="1">
    <location>
        <begin position="508"/>
        <end position="540"/>
    </location>
</feature>
<protein>
    <recommendedName>
        <fullName evidence="4">Kelch domain-containing protein 4</fullName>
    </recommendedName>
</protein>
<feature type="region of interest" description="Disordered" evidence="1">
    <location>
        <begin position="360"/>
        <end position="381"/>
    </location>
</feature>